<evidence type="ECO:0000313" key="2">
    <source>
        <dbReference type="Proteomes" id="UP000596661"/>
    </source>
</evidence>
<protein>
    <recommendedName>
        <fullName evidence="3">Retrotransposon gag domain-containing protein</fullName>
    </recommendedName>
</protein>
<name>A0A803PPU5_CANSA</name>
<dbReference type="Proteomes" id="UP000596661">
    <property type="component" value="Chromosome 5"/>
</dbReference>
<sequence length="150" mass="16826">MFKKKFVVVKAFHLEASYLTNVKQQPGESLKKYIQHMMDVATKTKVTDDMKMAALTLGIATGSLLWGYLQCKRADTLTDFLTRAQGFINLEEDYTQAYKVLPSPSTDVTNAQTSQMTAPSIYPIATTFITLMVYRPSVSVQPAAQLVFWV</sequence>
<reference evidence="1" key="2">
    <citation type="submission" date="2021-03" db="UniProtKB">
        <authorList>
            <consortium name="EnsemblPlants"/>
        </authorList>
    </citation>
    <scope>IDENTIFICATION</scope>
</reference>
<reference evidence="1" key="1">
    <citation type="submission" date="2018-11" db="EMBL/GenBank/DDBJ databases">
        <authorList>
            <person name="Grassa J C."/>
        </authorList>
    </citation>
    <scope>NUCLEOTIDE SEQUENCE [LARGE SCALE GENOMIC DNA]</scope>
</reference>
<dbReference type="EnsemblPlants" id="evm.model.05.288">
    <property type="protein sequence ID" value="cds.evm.model.05.288"/>
    <property type="gene ID" value="evm.TU.05.288"/>
</dbReference>
<proteinExistence type="predicted"/>
<accession>A0A803PPU5</accession>
<keyword evidence="2" id="KW-1185">Reference proteome</keyword>
<dbReference type="Gramene" id="evm.model.05.288">
    <property type="protein sequence ID" value="cds.evm.model.05.288"/>
    <property type="gene ID" value="evm.TU.05.288"/>
</dbReference>
<dbReference type="AlphaFoldDB" id="A0A803PPU5"/>
<organism evidence="1 2">
    <name type="scientific">Cannabis sativa</name>
    <name type="common">Hemp</name>
    <name type="synonym">Marijuana</name>
    <dbReference type="NCBI Taxonomy" id="3483"/>
    <lineage>
        <taxon>Eukaryota</taxon>
        <taxon>Viridiplantae</taxon>
        <taxon>Streptophyta</taxon>
        <taxon>Embryophyta</taxon>
        <taxon>Tracheophyta</taxon>
        <taxon>Spermatophyta</taxon>
        <taxon>Magnoliopsida</taxon>
        <taxon>eudicotyledons</taxon>
        <taxon>Gunneridae</taxon>
        <taxon>Pentapetalae</taxon>
        <taxon>rosids</taxon>
        <taxon>fabids</taxon>
        <taxon>Rosales</taxon>
        <taxon>Cannabaceae</taxon>
        <taxon>Cannabis</taxon>
    </lineage>
</organism>
<evidence type="ECO:0000313" key="1">
    <source>
        <dbReference type="EnsemblPlants" id="cds.evm.model.05.288"/>
    </source>
</evidence>
<dbReference type="EMBL" id="UZAU01000409">
    <property type="status" value="NOT_ANNOTATED_CDS"/>
    <property type="molecule type" value="Genomic_DNA"/>
</dbReference>
<evidence type="ECO:0008006" key="3">
    <source>
        <dbReference type="Google" id="ProtNLM"/>
    </source>
</evidence>